<accession>A0A0S3QTV6</accession>
<dbReference type="KEGG" id="ttk:TST_0970"/>
<dbReference type="Proteomes" id="UP000063234">
    <property type="component" value="Chromosome"/>
</dbReference>
<evidence type="ECO:0000313" key="2">
    <source>
        <dbReference type="EMBL" id="BAT71768.1"/>
    </source>
</evidence>
<evidence type="ECO:0000259" key="1">
    <source>
        <dbReference type="Pfam" id="PF01370"/>
    </source>
</evidence>
<dbReference type="RefSeq" id="WP_068549764.1">
    <property type="nucleotide sequence ID" value="NZ_AP013035.1"/>
</dbReference>
<dbReference type="InterPro" id="IPR050177">
    <property type="entry name" value="Lipid_A_modif_metabolic_enz"/>
</dbReference>
<dbReference type="PANTHER" id="PTHR43245">
    <property type="entry name" value="BIFUNCTIONAL POLYMYXIN RESISTANCE PROTEIN ARNA"/>
    <property type="match status" value="1"/>
</dbReference>
<keyword evidence="3" id="KW-1185">Reference proteome</keyword>
<name>A0A0S3QTV6_THET7</name>
<gene>
    <name evidence="2" type="ORF">TST_0970</name>
</gene>
<dbReference type="Gene3D" id="3.40.50.720">
    <property type="entry name" value="NAD(P)-binding Rossmann-like Domain"/>
    <property type="match status" value="1"/>
</dbReference>
<dbReference type="InterPro" id="IPR036291">
    <property type="entry name" value="NAD(P)-bd_dom_sf"/>
</dbReference>
<dbReference type="InterPro" id="IPR001509">
    <property type="entry name" value="Epimerase_deHydtase"/>
</dbReference>
<dbReference type="Pfam" id="PF01370">
    <property type="entry name" value="Epimerase"/>
    <property type="match status" value="1"/>
</dbReference>
<dbReference type="AlphaFoldDB" id="A0A0S3QTV6"/>
<dbReference type="EMBL" id="AP013035">
    <property type="protein sequence ID" value="BAT71768.1"/>
    <property type="molecule type" value="Genomic_DNA"/>
</dbReference>
<organism evidence="2 3">
    <name type="scientific">Thermosulfidibacter takaii (strain DSM 17441 / JCM 13301 / NBRC 103674 / ABI70S6)</name>
    <dbReference type="NCBI Taxonomy" id="1298851"/>
    <lineage>
        <taxon>Bacteria</taxon>
        <taxon>Pseudomonadati</taxon>
        <taxon>Thermosulfidibacterota</taxon>
        <taxon>Thermosulfidibacteria</taxon>
        <taxon>Thermosulfidibacterales</taxon>
        <taxon>Thermosulfidibacteraceae</taxon>
    </lineage>
</organism>
<evidence type="ECO:0000313" key="3">
    <source>
        <dbReference type="Proteomes" id="UP000063234"/>
    </source>
</evidence>
<reference evidence="3" key="1">
    <citation type="journal article" date="2018" name="Science">
        <title>A primordial and reversible TCA cycle in a facultatively chemolithoautotrophic thermophile.</title>
        <authorList>
            <person name="Nunoura T."/>
            <person name="Chikaraishi Y."/>
            <person name="Izaki R."/>
            <person name="Suwa T."/>
            <person name="Sato T."/>
            <person name="Harada T."/>
            <person name="Mori K."/>
            <person name="Kato Y."/>
            <person name="Miyazaki M."/>
            <person name="Shimamura S."/>
            <person name="Yanagawa K."/>
            <person name="Shuto A."/>
            <person name="Ohkouchi N."/>
            <person name="Fujita N."/>
            <person name="Takaki Y."/>
            <person name="Atomi H."/>
            <person name="Takai K."/>
        </authorList>
    </citation>
    <scope>NUCLEOTIDE SEQUENCE [LARGE SCALE GENOMIC DNA]</scope>
    <source>
        <strain evidence="3">DSM 17441 / JCM 13301 / NBRC 103674 / ABI70S6</strain>
    </source>
</reference>
<feature type="domain" description="NAD-dependent epimerase/dehydratase" evidence="1">
    <location>
        <begin position="3"/>
        <end position="212"/>
    </location>
</feature>
<sequence length="314" mass="35586">MKVLVTGASGFLGSHICATLVEEGCEVVGASRGKGFLSEIPQVDWRYLNLTEPSSFEDIDFSEFDAVVHNAGITFTTNSSRYLTVNFIGTRLLVHRLQEVGFRGKFLYISSLAVHGPGKAKEEDLLLMPITPYGVSKLLGEQEVRASSLDWLVLRPPVIFGERDNALLGVYRLLAKGIIFQWKPEKYLSLCYAKNVAKAVYFLLSSDFSKEIFLIKDATLSWREFGERVHSILGVDRKFVVPLRNWMVELLKPVAGFLRLAFRVPVDKYKLEEIMAQEWIVASQKLEDAGFVPAYRFDEALYSTLEWCKIKKQL</sequence>
<proteinExistence type="predicted"/>
<dbReference type="STRING" id="1298851.TST_0970"/>
<dbReference type="SUPFAM" id="SSF51735">
    <property type="entry name" value="NAD(P)-binding Rossmann-fold domains"/>
    <property type="match status" value="1"/>
</dbReference>
<dbReference type="PANTHER" id="PTHR43245:SF58">
    <property type="entry name" value="BLL5923 PROTEIN"/>
    <property type="match status" value="1"/>
</dbReference>
<dbReference type="OrthoDB" id="9807212at2"/>
<protein>
    <submittedName>
        <fullName evidence="2">NAD-dependent epimerase/dehydratase</fullName>
    </submittedName>
</protein>